<evidence type="ECO:0000256" key="1">
    <source>
        <dbReference type="ARBA" id="ARBA00010820"/>
    </source>
</evidence>
<protein>
    <recommendedName>
        <fullName evidence="3">Glabrous enhancer-binding protein-like DBD domain-containing protein</fullName>
    </recommendedName>
</protein>
<dbReference type="Proteomes" id="UP000243459">
    <property type="component" value="Chromosome 3"/>
</dbReference>
<evidence type="ECO:0000313" key="4">
    <source>
        <dbReference type="EMBL" id="ONK75675.1"/>
    </source>
</evidence>
<evidence type="ECO:0000313" key="5">
    <source>
        <dbReference type="Proteomes" id="UP000243459"/>
    </source>
</evidence>
<feature type="compositionally biased region" description="Acidic residues" evidence="2">
    <location>
        <begin position="44"/>
        <end position="71"/>
    </location>
</feature>
<dbReference type="Gramene" id="ONK75675">
    <property type="protein sequence ID" value="ONK75675"/>
    <property type="gene ID" value="A4U43_C03F19360"/>
</dbReference>
<sequence>MAKKQPPPPPAPRSSSSEEEEESSSDEEPIISRPIPQTPAQNQEQDDEETDDESESDSDEEEDDDEEDEEPLSNAKKPRSISTPASPAPKPLDAGEKSNGKRNANGKSLFQRIWSLEDEIAILEAMIEFEPKYGPIKLNTAGIRDFHDFVKGSLSLEVNGSQLHEKIRRIKKKYKSVAARVKNGKAVKFGKPLDEKVYELSKKVWGMENNSEAKNEGKAAKSKKAVKADGGGGSSKREYPFLKDCLANMRGGISAELWDAINPENARYLESKFKKLKVMEIKDKIREMDLMKEALERFVEDIERMTD</sequence>
<feature type="domain" description="Glabrous enhancer-binding protein-like DBD" evidence="3">
    <location>
        <begin position="110"/>
        <end position="206"/>
    </location>
</feature>
<proteinExistence type="inferred from homology"/>
<comment type="similarity">
    <text evidence="1">Belongs to the GeBP family.</text>
</comment>
<dbReference type="OrthoDB" id="661680at2759"/>
<feature type="region of interest" description="Disordered" evidence="2">
    <location>
        <begin position="211"/>
        <end position="235"/>
    </location>
</feature>
<dbReference type="AlphaFoldDB" id="A0A5P1FBE8"/>
<dbReference type="PANTHER" id="PTHR31662">
    <property type="entry name" value="BNAANNG10740D PROTEIN-RELATED"/>
    <property type="match status" value="1"/>
</dbReference>
<dbReference type="PANTHER" id="PTHR31662:SF33">
    <property type="entry name" value="DNA-BINDING STOREKEEPER PROTEIN TRANSCRIPTIONAL REGULATOR-LIKE PROTEIN"/>
    <property type="match status" value="1"/>
</dbReference>
<feature type="region of interest" description="Disordered" evidence="2">
    <location>
        <begin position="1"/>
        <end position="104"/>
    </location>
</feature>
<reference evidence="5" key="1">
    <citation type="journal article" date="2017" name="Nat. Commun.">
        <title>The asparagus genome sheds light on the origin and evolution of a young Y chromosome.</title>
        <authorList>
            <person name="Harkess A."/>
            <person name="Zhou J."/>
            <person name="Xu C."/>
            <person name="Bowers J.E."/>
            <person name="Van der Hulst R."/>
            <person name="Ayyampalayam S."/>
            <person name="Mercati F."/>
            <person name="Riccardi P."/>
            <person name="McKain M.R."/>
            <person name="Kakrana A."/>
            <person name="Tang H."/>
            <person name="Ray J."/>
            <person name="Groenendijk J."/>
            <person name="Arikit S."/>
            <person name="Mathioni S.M."/>
            <person name="Nakano M."/>
            <person name="Shan H."/>
            <person name="Telgmann-Rauber A."/>
            <person name="Kanno A."/>
            <person name="Yue Z."/>
            <person name="Chen H."/>
            <person name="Li W."/>
            <person name="Chen Y."/>
            <person name="Xu X."/>
            <person name="Zhang Y."/>
            <person name="Luo S."/>
            <person name="Chen H."/>
            <person name="Gao J."/>
            <person name="Mao Z."/>
            <person name="Pires J.C."/>
            <person name="Luo M."/>
            <person name="Kudrna D."/>
            <person name="Wing R.A."/>
            <person name="Meyers B.C."/>
            <person name="Yi K."/>
            <person name="Kong H."/>
            <person name="Lavrijsen P."/>
            <person name="Sunseri F."/>
            <person name="Falavigna A."/>
            <person name="Ye Y."/>
            <person name="Leebens-Mack J.H."/>
            <person name="Chen G."/>
        </authorList>
    </citation>
    <scope>NUCLEOTIDE SEQUENCE [LARGE SCALE GENOMIC DNA]</scope>
    <source>
        <strain evidence="5">cv. DH0086</strain>
    </source>
</reference>
<dbReference type="GO" id="GO:0005634">
    <property type="term" value="C:nucleus"/>
    <property type="evidence" value="ECO:0007669"/>
    <property type="project" value="TreeGrafter"/>
</dbReference>
<gene>
    <name evidence="4" type="ORF">A4U43_C03F19360</name>
</gene>
<dbReference type="OMA" id="DYRNHTG"/>
<keyword evidence="5" id="KW-1185">Reference proteome</keyword>
<dbReference type="Pfam" id="PF04504">
    <property type="entry name" value="GeBP-like_DBD"/>
    <property type="match status" value="1"/>
</dbReference>
<dbReference type="InterPro" id="IPR007592">
    <property type="entry name" value="GEBP"/>
</dbReference>
<feature type="compositionally biased region" description="Pro residues" evidence="2">
    <location>
        <begin position="1"/>
        <end position="12"/>
    </location>
</feature>
<organism evidence="4 5">
    <name type="scientific">Asparagus officinalis</name>
    <name type="common">Garden asparagus</name>
    <dbReference type="NCBI Taxonomy" id="4686"/>
    <lineage>
        <taxon>Eukaryota</taxon>
        <taxon>Viridiplantae</taxon>
        <taxon>Streptophyta</taxon>
        <taxon>Embryophyta</taxon>
        <taxon>Tracheophyta</taxon>
        <taxon>Spermatophyta</taxon>
        <taxon>Magnoliopsida</taxon>
        <taxon>Liliopsida</taxon>
        <taxon>Asparagales</taxon>
        <taxon>Asparagaceae</taxon>
        <taxon>Asparagoideae</taxon>
        <taxon>Asparagus</taxon>
    </lineage>
</organism>
<evidence type="ECO:0000256" key="2">
    <source>
        <dbReference type="SAM" id="MobiDB-lite"/>
    </source>
</evidence>
<accession>A0A5P1FBE8</accession>
<feature type="compositionally biased region" description="Acidic residues" evidence="2">
    <location>
        <begin position="17"/>
        <end position="29"/>
    </location>
</feature>
<dbReference type="GO" id="GO:0006355">
    <property type="term" value="P:regulation of DNA-templated transcription"/>
    <property type="evidence" value="ECO:0007669"/>
    <property type="project" value="InterPro"/>
</dbReference>
<name>A0A5P1FBE8_ASPOF</name>
<dbReference type="InterPro" id="IPR053932">
    <property type="entry name" value="GeBP-like_DBD"/>
</dbReference>
<dbReference type="EMBL" id="CM007383">
    <property type="protein sequence ID" value="ONK75675.1"/>
    <property type="molecule type" value="Genomic_DNA"/>
</dbReference>
<evidence type="ECO:0000259" key="3">
    <source>
        <dbReference type="Pfam" id="PF04504"/>
    </source>
</evidence>